<comment type="caution">
    <text evidence="2">The sequence shown here is derived from an EMBL/GenBank/DDBJ whole genome shotgun (WGS) entry which is preliminary data.</text>
</comment>
<protein>
    <submittedName>
        <fullName evidence="2">Uncharacterized protein YjiS (DUF1127 family)</fullName>
    </submittedName>
</protein>
<feature type="domain" description="YjiS-like" evidence="1">
    <location>
        <begin position="4"/>
        <end position="35"/>
    </location>
</feature>
<dbReference type="EMBL" id="JACIED010000002">
    <property type="protein sequence ID" value="MBB4007742.1"/>
    <property type="molecule type" value="Genomic_DNA"/>
</dbReference>
<sequence length="46" mass="5617">MSELALWYRKRCSRRALAELDDHLLRDVGITQHEARRELRKSIYLF</sequence>
<reference evidence="2 3" key="1">
    <citation type="submission" date="2020-08" db="EMBL/GenBank/DDBJ databases">
        <title>Genomic Encyclopedia of Type Strains, Phase IV (KMG-IV): sequencing the most valuable type-strain genomes for metagenomic binning, comparative biology and taxonomic classification.</title>
        <authorList>
            <person name="Goeker M."/>
        </authorList>
    </citation>
    <scope>NUCLEOTIDE SEQUENCE [LARGE SCALE GENOMIC DNA]</scope>
    <source>
        <strain evidence="2 3">DSM 100021</strain>
    </source>
</reference>
<organism evidence="2 3">
    <name type="scientific">Allorhizobium taibaishanense</name>
    <dbReference type="NCBI Taxonomy" id="887144"/>
    <lineage>
        <taxon>Bacteria</taxon>
        <taxon>Pseudomonadati</taxon>
        <taxon>Pseudomonadota</taxon>
        <taxon>Alphaproteobacteria</taxon>
        <taxon>Hyphomicrobiales</taxon>
        <taxon>Rhizobiaceae</taxon>
        <taxon>Rhizobium/Agrobacterium group</taxon>
        <taxon>Allorhizobium</taxon>
    </lineage>
</organism>
<dbReference type="AlphaFoldDB" id="A0A7W6MTY9"/>
<name>A0A7W6MTY9_9HYPH</name>
<proteinExistence type="predicted"/>
<evidence type="ECO:0000259" key="1">
    <source>
        <dbReference type="Pfam" id="PF06568"/>
    </source>
</evidence>
<evidence type="ECO:0000313" key="3">
    <source>
        <dbReference type="Proteomes" id="UP000544107"/>
    </source>
</evidence>
<gene>
    <name evidence="2" type="ORF">GGQ71_002005</name>
</gene>
<evidence type="ECO:0000313" key="2">
    <source>
        <dbReference type="EMBL" id="MBB4007742.1"/>
    </source>
</evidence>
<dbReference type="Proteomes" id="UP000544107">
    <property type="component" value="Unassembled WGS sequence"/>
</dbReference>
<dbReference type="RefSeq" id="WP_162843888.1">
    <property type="nucleotide sequence ID" value="NZ_JACIED010000002.1"/>
</dbReference>
<dbReference type="Pfam" id="PF06568">
    <property type="entry name" value="YjiS-like"/>
    <property type="match status" value="1"/>
</dbReference>
<dbReference type="InterPro" id="IPR009506">
    <property type="entry name" value="YjiS-like"/>
</dbReference>
<accession>A0A7W6MTY9</accession>